<accession>A0AAV7U6Z2</accession>
<keyword evidence="2" id="KW-1185">Reference proteome</keyword>
<evidence type="ECO:0000313" key="1">
    <source>
        <dbReference type="EMBL" id="KAJ1184825.1"/>
    </source>
</evidence>
<gene>
    <name evidence="1" type="ORF">NDU88_001622</name>
</gene>
<proteinExistence type="predicted"/>
<protein>
    <submittedName>
        <fullName evidence="1">Uncharacterized protein</fullName>
    </submittedName>
</protein>
<dbReference type="AlphaFoldDB" id="A0AAV7U6Z2"/>
<reference evidence="1" key="1">
    <citation type="journal article" date="2022" name="bioRxiv">
        <title>Sequencing and chromosome-scale assembly of the giantPleurodeles waltlgenome.</title>
        <authorList>
            <person name="Brown T."/>
            <person name="Elewa A."/>
            <person name="Iarovenko S."/>
            <person name="Subramanian E."/>
            <person name="Araus A.J."/>
            <person name="Petzold A."/>
            <person name="Susuki M."/>
            <person name="Suzuki K.-i.T."/>
            <person name="Hayashi T."/>
            <person name="Toyoda A."/>
            <person name="Oliveira C."/>
            <person name="Osipova E."/>
            <person name="Leigh N.D."/>
            <person name="Simon A."/>
            <person name="Yun M.H."/>
        </authorList>
    </citation>
    <scope>NUCLEOTIDE SEQUENCE</scope>
    <source>
        <strain evidence="1">20211129_DDA</strain>
        <tissue evidence="1">Liver</tissue>
    </source>
</reference>
<organism evidence="1 2">
    <name type="scientific">Pleurodeles waltl</name>
    <name type="common">Iberian ribbed newt</name>
    <dbReference type="NCBI Taxonomy" id="8319"/>
    <lineage>
        <taxon>Eukaryota</taxon>
        <taxon>Metazoa</taxon>
        <taxon>Chordata</taxon>
        <taxon>Craniata</taxon>
        <taxon>Vertebrata</taxon>
        <taxon>Euteleostomi</taxon>
        <taxon>Amphibia</taxon>
        <taxon>Batrachia</taxon>
        <taxon>Caudata</taxon>
        <taxon>Salamandroidea</taxon>
        <taxon>Salamandridae</taxon>
        <taxon>Pleurodelinae</taxon>
        <taxon>Pleurodeles</taxon>
    </lineage>
</organism>
<dbReference type="Proteomes" id="UP001066276">
    <property type="component" value="Chromosome 3_1"/>
</dbReference>
<evidence type="ECO:0000313" key="2">
    <source>
        <dbReference type="Proteomes" id="UP001066276"/>
    </source>
</evidence>
<comment type="caution">
    <text evidence="1">The sequence shown here is derived from an EMBL/GenBank/DDBJ whole genome shotgun (WGS) entry which is preliminary data.</text>
</comment>
<sequence>MTSLFGSVVWKCLKDLAPVERFRVTFMGLRNDGAPTIKGRICGARGNGGSLNYISQYCLHMEVLPAAAPPAPIKRTQLLHRGDHLWMQRDLREPIYISGHFLLPLPAPPALIKCHQLLTHPDMCRAKTGPRRVHLCPSMADQG</sequence>
<dbReference type="EMBL" id="JANPWB010000005">
    <property type="protein sequence ID" value="KAJ1184825.1"/>
    <property type="molecule type" value="Genomic_DNA"/>
</dbReference>
<name>A0AAV7U6Z2_PLEWA</name>